<sequence>MARDFWSRRRAAVHAEAEAEALESQRLTEAQEAEERAKREAEKTDEELLAELGLPDPDSMEQGDDFSAFMSKAVPQRLRTRALRKLWVSNPLLANLDGMVDYADDFRDSAVVIPDLKTAYQVGKGMMAHVQKLAAEAEALAGAREMPEEVANTDEAPVEETVSADSSENEQPATRAETPDTTPDDTHDDDAQPMPRRHMRFVFADSH</sequence>
<feature type="region of interest" description="Disordered" evidence="1">
    <location>
        <begin position="147"/>
        <end position="207"/>
    </location>
</feature>
<dbReference type="InterPro" id="IPR021735">
    <property type="entry name" value="DUF3306"/>
</dbReference>
<evidence type="ECO:0000313" key="2">
    <source>
        <dbReference type="EMBL" id="SCM67426.1"/>
    </source>
</evidence>
<dbReference type="EMBL" id="FMJB01000046">
    <property type="protein sequence ID" value="SCM67426.1"/>
    <property type="molecule type" value="Genomic_DNA"/>
</dbReference>
<dbReference type="RefSeq" id="WP_072706061.1">
    <property type="nucleotide sequence ID" value="NZ_FMJB01000046.1"/>
</dbReference>
<dbReference type="Pfam" id="PF11748">
    <property type="entry name" value="DUF3306"/>
    <property type="match status" value="1"/>
</dbReference>
<evidence type="ECO:0008006" key="4">
    <source>
        <dbReference type="Google" id="ProtNLM"/>
    </source>
</evidence>
<evidence type="ECO:0000313" key="3">
    <source>
        <dbReference type="Proteomes" id="UP000184085"/>
    </source>
</evidence>
<organism evidence="2 3">
    <name type="scientific">Donghicola eburneus</name>
    <dbReference type="NCBI Taxonomy" id="393278"/>
    <lineage>
        <taxon>Bacteria</taxon>
        <taxon>Pseudomonadati</taxon>
        <taxon>Pseudomonadota</taxon>
        <taxon>Alphaproteobacteria</taxon>
        <taxon>Rhodobacterales</taxon>
        <taxon>Roseobacteraceae</taxon>
        <taxon>Donghicola</taxon>
    </lineage>
</organism>
<feature type="compositionally biased region" description="Basic and acidic residues" evidence="1">
    <location>
        <begin position="33"/>
        <end position="42"/>
    </location>
</feature>
<evidence type="ECO:0000256" key="1">
    <source>
        <dbReference type="SAM" id="MobiDB-lite"/>
    </source>
</evidence>
<gene>
    <name evidence="2" type="ORF">KARMA_1624</name>
</gene>
<reference evidence="3" key="1">
    <citation type="submission" date="2016-09" db="EMBL/GenBank/DDBJ databases">
        <authorList>
            <person name="Wibberg D."/>
        </authorList>
    </citation>
    <scope>NUCLEOTIDE SEQUENCE [LARGE SCALE GENOMIC DNA]</scope>
</reference>
<keyword evidence="3" id="KW-1185">Reference proteome</keyword>
<name>A0A1M4N2Z4_9RHOB</name>
<feature type="compositionally biased region" description="Low complexity" evidence="1">
    <location>
        <begin position="172"/>
        <end position="181"/>
    </location>
</feature>
<dbReference type="Proteomes" id="UP000184085">
    <property type="component" value="Unassembled WGS sequence"/>
</dbReference>
<protein>
    <recommendedName>
        <fullName evidence="4">DUF3306 domain-containing protein</fullName>
    </recommendedName>
</protein>
<proteinExistence type="predicted"/>
<feature type="region of interest" description="Disordered" evidence="1">
    <location>
        <begin position="17"/>
        <end position="57"/>
    </location>
</feature>
<dbReference type="AlphaFoldDB" id="A0A1M4N2Z4"/>
<accession>A0A1M4N2Z4</accession>